<dbReference type="GO" id="GO:0055085">
    <property type="term" value="P:transmembrane transport"/>
    <property type="evidence" value="ECO:0007669"/>
    <property type="project" value="InterPro"/>
</dbReference>
<evidence type="ECO:0000256" key="5">
    <source>
        <dbReference type="ARBA" id="ARBA00022989"/>
    </source>
</evidence>
<name>A0A2A2H1W6_METBR</name>
<accession>A0A2A2H1W6</accession>
<evidence type="ECO:0000256" key="6">
    <source>
        <dbReference type="ARBA" id="ARBA00023136"/>
    </source>
</evidence>
<keyword evidence="4 7" id="KW-0812">Transmembrane</keyword>
<organism evidence="9 10">
    <name type="scientific">Methanobacterium bryantii</name>
    <dbReference type="NCBI Taxonomy" id="2161"/>
    <lineage>
        <taxon>Archaea</taxon>
        <taxon>Methanobacteriati</taxon>
        <taxon>Methanobacteriota</taxon>
        <taxon>Methanomada group</taxon>
        <taxon>Methanobacteria</taxon>
        <taxon>Methanobacteriales</taxon>
        <taxon>Methanobacteriaceae</taxon>
        <taxon>Methanobacterium</taxon>
    </lineage>
</organism>
<keyword evidence="3" id="KW-1003">Cell membrane</keyword>
<evidence type="ECO:0000256" key="4">
    <source>
        <dbReference type="ARBA" id="ARBA00022692"/>
    </source>
</evidence>
<dbReference type="CDD" id="cd06261">
    <property type="entry name" value="TM_PBP2"/>
    <property type="match status" value="1"/>
</dbReference>
<keyword evidence="5 7" id="KW-1133">Transmembrane helix</keyword>
<proteinExistence type="inferred from homology"/>
<dbReference type="GO" id="GO:0005886">
    <property type="term" value="C:plasma membrane"/>
    <property type="evidence" value="ECO:0007669"/>
    <property type="project" value="UniProtKB-SubCell"/>
</dbReference>
<feature type="transmembrane region" description="Helical" evidence="7">
    <location>
        <begin position="197"/>
        <end position="219"/>
    </location>
</feature>
<protein>
    <submittedName>
        <fullName evidence="9">ABC transporter permease</fullName>
    </submittedName>
</protein>
<dbReference type="SUPFAM" id="SSF161098">
    <property type="entry name" value="MetI-like"/>
    <property type="match status" value="1"/>
</dbReference>
<reference evidence="9 10" key="1">
    <citation type="journal article" date="2017" name="BMC Genomics">
        <title>Genomic analysis of methanogenic archaea reveals a shift towards energy conservation.</title>
        <authorList>
            <person name="Gilmore S.P."/>
            <person name="Henske J.K."/>
            <person name="Sexton J.A."/>
            <person name="Solomon K.V."/>
            <person name="Seppala S."/>
            <person name="Yoo J.I."/>
            <person name="Huyett L.M."/>
            <person name="Pressman A."/>
            <person name="Cogan J.Z."/>
            <person name="Kivenson V."/>
            <person name="Peng X."/>
            <person name="Tan Y."/>
            <person name="Valentine D.L."/>
            <person name="O'Malley M.A."/>
        </authorList>
    </citation>
    <scope>NUCLEOTIDE SEQUENCE [LARGE SCALE GENOMIC DNA]</scope>
    <source>
        <strain evidence="9 10">M.o.H.</strain>
    </source>
</reference>
<evidence type="ECO:0000256" key="7">
    <source>
        <dbReference type="RuleBase" id="RU363032"/>
    </source>
</evidence>
<feature type="transmembrane region" description="Helical" evidence="7">
    <location>
        <begin position="301"/>
        <end position="324"/>
    </location>
</feature>
<dbReference type="Pfam" id="PF00528">
    <property type="entry name" value="BPD_transp_1"/>
    <property type="match status" value="1"/>
</dbReference>
<dbReference type="Gene3D" id="1.10.3720.10">
    <property type="entry name" value="MetI-like"/>
    <property type="match status" value="1"/>
</dbReference>
<keyword evidence="2 7" id="KW-0813">Transport</keyword>
<feature type="transmembrane region" description="Helical" evidence="7">
    <location>
        <begin position="23"/>
        <end position="41"/>
    </location>
</feature>
<feature type="domain" description="ABC transmembrane type-1" evidence="8">
    <location>
        <begin position="110"/>
        <end position="324"/>
    </location>
</feature>
<dbReference type="EMBL" id="LMVM01000039">
    <property type="protein sequence ID" value="PAV03273.1"/>
    <property type="molecule type" value="Genomic_DNA"/>
</dbReference>
<keyword evidence="6 7" id="KW-0472">Membrane</keyword>
<dbReference type="PANTHER" id="PTHR43163:SF6">
    <property type="entry name" value="DIPEPTIDE TRANSPORT SYSTEM PERMEASE PROTEIN DPPB-RELATED"/>
    <property type="match status" value="1"/>
</dbReference>
<dbReference type="Proteomes" id="UP000217784">
    <property type="component" value="Unassembled WGS sequence"/>
</dbReference>
<dbReference type="OrthoDB" id="44105at2157"/>
<keyword evidence="10" id="KW-1185">Reference proteome</keyword>
<dbReference type="PANTHER" id="PTHR43163">
    <property type="entry name" value="DIPEPTIDE TRANSPORT SYSTEM PERMEASE PROTEIN DPPB-RELATED"/>
    <property type="match status" value="1"/>
</dbReference>
<dbReference type="InterPro" id="IPR035906">
    <property type="entry name" value="MetI-like_sf"/>
</dbReference>
<evidence type="ECO:0000256" key="2">
    <source>
        <dbReference type="ARBA" id="ARBA00022448"/>
    </source>
</evidence>
<evidence type="ECO:0000256" key="1">
    <source>
        <dbReference type="ARBA" id="ARBA00004651"/>
    </source>
</evidence>
<dbReference type="PROSITE" id="PS50928">
    <property type="entry name" value="ABC_TM1"/>
    <property type="match status" value="1"/>
</dbReference>
<evidence type="ECO:0000313" key="9">
    <source>
        <dbReference type="EMBL" id="PAV03273.1"/>
    </source>
</evidence>
<comment type="subcellular location">
    <subcellularLocation>
        <location evidence="1 7">Cell membrane</location>
        <topology evidence="1 7">Multi-pass membrane protein</topology>
    </subcellularLocation>
</comment>
<comment type="similarity">
    <text evidence="7">Belongs to the binding-protein-dependent transport system permease family.</text>
</comment>
<evidence type="ECO:0000313" key="10">
    <source>
        <dbReference type="Proteomes" id="UP000217784"/>
    </source>
</evidence>
<comment type="caution">
    <text evidence="9">The sequence shown here is derived from an EMBL/GenBank/DDBJ whole genome shotgun (WGS) entry which is preliminary data.</text>
</comment>
<feature type="transmembrane region" description="Helical" evidence="7">
    <location>
        <begin position="149"/>
        <end position="177"/>
    </location>
</feature>
<dbReference type="InterPro" id="IPR000515">
    <property type="entry name" value="MetI-like"/>
</dbReference>
<dbReference type="AlphaFoldDB" id="A0A2A2H1W6"/>
<evidence type="ECO:0000256" key="3">
    <source>
        <dbReference type="ARBA" id="ARBA00022475"/>
    </source>
</evidence>
<sequence length="337" mass="37101">MKYEKLWSFSGNGKLWAFAGKKTLKLISLLIAVCLVSFWLVEQSPIDPVRAYIGEMSITPEHKAQLEEYWGVNMPPQEKFLNWAGNIAQGDFGTSLIYRIPVTSVIGEKFTASLILMMTSWLISGILGFILGIIAGMKRGTWIDKIIKTYCYMLAATPTFWLALVLLMVFSVYLGWFPIGLSVPIGVISGNVTFLDWLHHLILPALTLSLIGVAQIAMFTREKLTEVLSSDYVLFAKARGEKGLNLVLRHGIRNVALPAVTLQFLGFSELFGGAVLVEQVFSYPGIGQAAVAAGLRSDVPLLLGIVLVSAVFVFCGNTIADIIYEFVDPRIKQEADS</sequence>
<evidence type="ECO:0000259" key="8">
    <source>
        <dbReference type="PROSITE" id="PS50928"/>
    </source>
</evidence>
<feature type="transmembrane region" description="Helical" evidence="7">
    <location>
        <begin position="114"/>
        <end position="137"/>
    </location>
</feature>
<gene>
    <name evidence="9" type="ORF">ASJ80_04530</name>
</gene>
<dbReference type="RefSeq" id="WP_069585845.1">
    <property type="nucleotide sequence ID" value="NZ_LMVM01000039.1"/>
</dbReference>